<keyword evidence="1" id="KW-0732">Signal</keyword>
<gene>
    <name evidence="2" type="ORF">IZO911_LOCUS40150</name>
</gene>
<protein>
    <submittedName>
        <fullName evidence="2">Uncharacterized protein</fullName>
    </submittedName>
</protein>
<reference evidence="2" key="1">
    <citation type="submission" date="2021-02" db="EMBL/GenBank/DDBJ databases">
        <authorList>
            <person name="Nowell W R."/>
        </authorList>
    </citation>
    <scope>NUCLEOTIDE SEQUENCE</scope>
</reference>
<feature type="chain" id="PRO_5032276236" evidence="1">
    <location>
        <begin position="23"/>
        <end position="254"/>
    </location>
</feature>
<sequence length="254" mass="28615">MTGALVFQALSTLCVLVDETISNRLIEFYSTQYVSASVTPSDVFQLQTDAFVSQFLSSTTNNFLLSLAMIRKTTQSNTLASGQLTNYRFYPDIYGDLFTISAQYGDCTCSSSATCISQYAVVYYPNLTEIFPIPGLYTGCYIIESLLQSSLQCFYDQACIDNLLLYLGSSTFINVTALDILLSIQFLENSTIADILDQLMVEEWNSSSIYENYYSECQPSYCSYTVTSSWWFDYSNEIGGTYASQLRKEMHAQR</sequence>
<organism evidence="2 3">
    <name type="scientific">Adineta steineri</name>
    <dbReference type="NCBI Taxonomy" id="433720"/>
    <lineage>
        <taxon>Eukaryota</taxon>
        <taxon>Metazoa</taxon>
        <taxon>Spiralia</taxon>
        <taxon>Gnathifera</taxon>
        <taxon>Rotifera</taxon>
        <taxon>Eurotatoria</taxon>
        <taxon>Bdelloidea</taxon>
        <taxon>Adinetida</taxon>
        <taxon>Adinetidae</taxon>
        <taxon>Adineta</taxon>
    </lineage>
</organism>
<dbReference type="AlphaFoldDB" id="A0A815M396"/>
<feature type="signal peptide" evidence="1">
    <location>
        <begin position="1"/>
        <end position="22"/>
    </location>
</feature>
<evidence type="ECO:0000256" key="1">
    <source>
        <dbReference type="SAM" id="SignalP"/>
    </source>
</evidence>
<name>A0A815M396_9BILA</name>
<evidence type="ECO:0000313" key="3">
    <source>
        <dbReference type="Proteomes" id="UP000663860"/>
    </source>
</evidence>
<dbReference type="EMBL" id="CAJNOE010001321">
    <property type="protein sequence ID" value="CAF1412353.1"/>
    <property type="molecule type" value="Genomic_DNA"/>
</dbReference>
<evidence type="ECO:0000313" key="2">
    <source>
        <dbReference type="EMBL" id="CAF1412353.1"/>
    </source>
</evidence>
<accession>A0A815M396</accession>
<dbReference type="Proteomes" id="UP000663860">
    <property type="component" value="Unassembled WGS sequence"/>
</dbReference>
<comment type="caution">
    <text evidence="2">The sequence shown here is derived from an EMBL/GenBank/DDBJ whole genome shotgun (WGS) entry which is preliminary data.</text>
</comment>
<proteinExistence type="predicted"/>
<feature type="non-terminal residue" evidence="2">
    <location>
        <position position="1"/>
    </location>
</feature>